<dbReference type="AlphaFoldDB" id="A0A1E3H7W9"/>
<comment type="caution">
    <text evidence="5">The sequence shown here is derived from an EMBL/GenBank/DDBJ whole genome shotgun (WGS) entry which is preliminary data.</text>
</comment>
<evidence type="ECO:0000256" key="2">
    <source>
        <dbReference type="ARBA" id="ARBA00022670"/>
    </source>
</evidence>
<accession>A0A1E3H7W9</accession>
<dbReference type="EMBL" id="MCRJ01000002">
    <property type="protein sequence ID" value="ODN72427.1"/>
    <property type="molecule type" value="Genomic_DNA"/>
</dbReference>
<evidence type="ECO:0000313" key="6">
    <source>
        <dbReference type="Proteomes" id="UP000094622"/>
    </source>
</evidence>
<sequence length="193" mass="20545">MKRRSLSLMLPRALPPEHRALLAGDLGTGATGRFGGYASLFGKADLAGDVVMPGAFAASLKRRGTGGVKLLYQHDPCEPIGRWLSLFEDGTGLRAEGEIHAGIVRGREVSSLIRAGILDGLSIGFRAVRAEKDPRTGLRRLLEIDLWEISLVTFPMQPGARLSASASLPRAGQSRPGSLAGTIRRAARRIAPA</sequence>
<evidence type="ECO:0000259" key="4">
    <source>
        <dbReference type="Pfam" id="PF04586"/>
    </source>
</evidence>
<dbReference type="Pfam" id="PF04586">
    <property type="entry name" value="Peptidase_S78"/>
    <property type="match status" value="1"/>
</dbReference>
<dbReference type="GO" id="GO:0006508">
    <property type="term" value="P:proteolysis"/>
    <property type="evidence" value="ECO:0007669"/>
    <property type="project" value="UniProtKB-KW"/>
</dbReference>
<gene>
    <name evidence="5" type="ORF">A6302_00173</name>
</gene>
<evidence type="ECO:0000256" key="1">
    <source>
        <dbReference type="ARBA" id="ARBA00022612"/>
    </source>
</evidence>
<organism evidence="5 6">
    <name type="scientific">Methylobrevis pamukkalensis</name>
    <dbReference type="NCBI Taxonomy" id="1439726"/>
    <lineage>
        <taxon>Bacteria</taxon>
        <taxon>Pseudomonadati</taxon>
        <taxon>Pseudomonadota</taxon>
        <taxon>Alphaproteobacteria</taxon>
        <taxon>Hyphomicrobiales</taxon>
        <taxon>Pleomorphomonadaceae</taxon>
        <taxon>Methylobrevis</taxon>
    </lineage>
</organism>
<name>A0A1E3H7W9_9HYPH</name>
<dbReference type="GO" id="GO:0008233">
    <property type="term" value="F:peptidase activity"/>
    <property type="evidence" value="ECO:0007669"/>
    <property type="project" value="UniProtKB-KW"/>
</dbReference>
<protein>
    <submittedName>
        <fullName evidence="5">Caudovirus prohead protease</fullName>
    </submittedName>
</protein>
<dbReference type="InterPro" id="IPR054613">
    <property type="entry name" value="Peptidase_S78_dom"/>
</dbReference>
<feature type="domain" description="Prohead serine protease" evidence="4">
    <location>
        <begin position="31"/>
        <end position="165"/>
    </location>
</feature>
<dbReference type="PATRIC" id="fig|1439726.3.peg.183"/>
<dbReference type="NCBIfam" id="TIGR01543">
    <property type="entry name" value="proheadase_HK97"/>
    <property type="match status" value="1"/>
</dbReference>
<evidence type="ECO:0000256" key="3">
    <source>
        <dbReference type="ARBA" id="ARBA00022801"/>
    </source>
</evidence>
<keyword evidence="1" id="KW-1188">Viral release from host cell</keyword>
<keyword evidence="3" id="KW-0378">Hydrolase</keyword>
<dbReference type="Proteomes" id="UP000094622">
    <property type="component" value="Unassembled WGS sequence"/>
</dbReference>
<evidence type="ECO:0000313" key="5">
    <source>
        <dbReference type="EMBL" id="ODN72427.1"/>
    </source>
</evidence>
<dbReference type="InterPro" id="IPR006433">
    <property type="entry name" value="Prohead_protease"/>
</dbReference>
<reference evidence="5 6" key="1">
    <citation type="submission" date="2016-07" db="EMBL/GenBank/DDBJ databases">
        <title>Draft Genome Sequence of Methylobrevis pamukkalensis PK2.</title>
        <authorList>
            <person name="Vasilenko O.V."/>
            <person name="Doronina N.V."/>
            <person name="Shmareva M.N."/>
            <person name="Tarlachkov S.V."/>
            <person name="Mustakhimov I."/>
            <person name="Trotsenko Y.A."/>
        </authorList>
    </citation>
    <scope>NUCLEOTIDE SEQUENCE [LARGE SCALE GENOMIC DNA]</scope>
    <source>
        <strain evidence="5 6">PK2</strain>
    </source>
</reference>
<dbReference type="SUPFAM" id="SSF50789">
    <property type="entry name" value="Herpes virus serine proteinase, assemblin"/>
    <property type="match status" value="1"/>
</dbReference>
<keyword evidence="2 5" id="KW-0645">Protease</keyword>
<keyword evidence="6" id="KW-1185">Reference proteome</keyword>
<dbReference type="RefSeq" id="WP_069305445.1">
    <property type="nucleotide sequence ID" value="NZ_MCRJ01000002.1"/>
</dbReference>
<proteinExistence type="predicted"/>